<dbReference type="SUPFAM" id="SSF56574">
    <property type="entry name" value="Serpins"/>
    <property type="match status" value="2"/>
</dbReference>
<dbReference type="InterPro" id="IPR023796">
    <property type="entry name" value="Serpin_dom"/>
</dbReference>
<dbReference type="InterPro" id="IPR042178">
    <property type="entry name" value="Serpin_sf_1"/>
</dbReference>
<accession>A0A542E940</accession>
<evidence type="ECO:0000313" key="4">
    <source>
        <dbReference type="Proteomes" id="UP000316298"/>
    </source>
</evidence>
<organism evidence="3 4">
    <name type="scientific">Kribbella jejuensis</name>
    <dbReference type="NCBI Taxonomy" id="236068"/>
    <lineage>
        <taxon>Bacteria</taxon>
        <taxon>Bacillati</taxon>
        <taxon>Actinomycetota</taxon>
        <taxon>Actinomycetes</taxon>
        <taxon>Propionibacteriales</taxon>
        <taxon>Kribbellaceae</taxon>
        <taxon>Kribbella</taxon>
    </lineage>
</organism>
<gene>
    <name evidence="3" type="ORF">FB475_4751</name>
</gene>
<reference evidence="3 4" key="1">
    <citation type="submission" date="2019-06" db="EMBL/GenBank/DDBJ databases">
        <title>Sequencing the genomes of 1000 actinobacteria strains.</title>
        <authorList>
            <person name="Klenk H.-P."/>
        </authorList>
    </citation>
    <scope>NUCLEOTIDE SEQUENCE [LARGE SCALE GENOMIC DNA]</scope>
    <source>
        <strain evidence="3 4">DSM 17305</strain>
    </source>
</reference>
<evidence type="ECO:0000259" key="2">
    <source>
        <dbReference type="SMART" id="SM00093"/>
    </source>
</evidence>
<sequence>MCERGAIVMDWASGRGRVEGMDADVVRAVSELTSRWARTLPAENTVVAGLGVWPLLALLATGADEPGRAELAEAAGVDPASAATDAVRLVEAIEASDDLHAALGVWVDEQLKLAETFDSVMPAPLVGTLTGNPSVDKPKLDAWAAEHTDDLIRSMPVDLDAGVELLLASAILLRTKWVRPFTEQVRRVPDGPWAGSWHWLERSDPDLESVRRYEDLTVVTVRGDADVDVLLGIGRGDVLPDLLAAHPDGGLSGAELIEAGEVGAEVAPGVRIGQTTSSRPEVKLSVPSFSIDVEHDLLQLRDLFGLTTVSSDPGARGHFSALSPTPLRIDQAKQRVLARFFATGFEAAAVTAMAMTRAAMITRQERRLEVTFDRPFAFVAVLRESRLPIVAGRVELPTEPGE</sequence>
<protein>
    <submittedName>
        <fullName evidence="3">Serine protease inhibitor</fullName>
    </submittedName>
</protein>
<evidence type="ECO:0000313" key="3">
    <source>
        <dbReference type="EMBL" id="TQJ11828.1"/>
    </source>
</evidence>
<proteinExistence type="inferred from homology"/>
<name>A0A542E940_9ACTN</name>
<dbReference type="GO" id="GO:0005615">
    <property type="term" value="C:extracellular space"/>
    <property type="evidence" value="ECO:0007669"/>
    <property type="project" value="InterPro"/>
</dbReference>
<dbReference type="PANTHER" id="PTHR11461">
    <property type="entry name" value="SERINE PROTEASE INHIBITOR, SERPIN"/>
    <property type="match status" value="1"/>
</dbReference>
<comment type="similarity">
    <text evidence="1">Belongs to the serpin family.</text>
</comment>
<comment type="caution">
    <text evidence="3">The sequence shown here is derived from an EMBL/GenBank/DDBJ whole genome shotgun (WGS) entry which is preliminary data.</text>
</comment>
<feature type="domain" description="Serpin" evidence="2">
    <location>
        <begin position="30"/>
        <end position="397"/>
    </location>
</feature>
<evidence type="ECO:0000256" key="1">
    <source>
        <dbReference type="RuleBase" id="RU000411"/>
    </source>
</evidence>
<dbReference type="GO" id="GO:0004867">
    <property type="term" value="F:serine-type endopeptidase inhibitor activity"/>
    <property type="evidence" value="ECO:0007669"/>
    <property type="project" value="InterPro"/>
</dbReference>
<dbReference type="Proteomes" id="UP000316298">
    <property type="component" value="Unassembled WGS sequence"/>
</dbReference>
<dbReference type="Pfam" id="PF00079">
    <property type="entry name" value="Serpin"/>
    <property type="match status" value="2"/>
</dbReference>
<dbReference type="Gene3D" id="3.30.497.10">
    <property type="entry name" value="Antithrombin, subunit I, domain 2"/>
    <property type="match status" value="2"/>
</dbReference>
<dbReference type="EMBL" id="VFMM01000002">
    <property type="protein sequence ID" value="TQJ11828.1"/>
    <property type="molecule type" value="Genomic_DNA"/>
</dbReference>
<keyword evidence="4" id="KW-1185">Reference proteome</keyword>
<dbReference type="InterPro" id="IPR000215">
    <property type="entry name" value="Serpin_fam"/>
</dbReference>
<dbReference type="PANTHER" id="PTHR11461:SF211">
    <property type="entry name" value="GH10112P-RELATED"/>
    <property type="match status" value="1"/>
</dbReference>
<dbReference type="SMART" id="SM00093">
    <property type="entry name" value="SERPIN"/>
    <property type="match status" value="1"/>
</dbReference>
<dbReference type="InterPro" id="IPR036186">
    <property type="entry name" value="Serpin_sf"/>
</dbReference>
<dbReference type="AlphaFoldDB" id="A0A542E940"/>